<dbReference type="AlphaFoldDB" id="A0A6I1IFD8"/>
<dbReference type="RefSeq" id="WP_152281618.1">
    <property type="nucleotide sequence ID" value="NZ_WFLI01000004.1"/>
</dbReference>
<organism evidence="1 2">
    <name type="scientific">Janthinobacterium violaceinigrum</name>
    <dbReference type="NCBI Taxonomy" id="2654252"/>
    <lineage>
        <taxon>Bacteria</taxon>
        <taxon>Pseudomonadati</taxon>
        <taxon>Pseudomonadota</taxon>
        <taxon>Betaproteobacteria</taxon>
        <taxon>Burkholderiales</taxon>
        <taxon>Oxalobacteraceae</taxon>
        <taxon>Janthinobacterium</taxon>
    </lineage>
</organism>
<gene>
    <name evidence="1" type="ORF">GCN75_04935</name>
</gene>
<keyword evidence="2" id="KW-1185">Reference proteome</keyword>
<dbReference type="Proteomes" id="UP000468717">
    <property type="component" value="Unassembled WGS sequence"/>
</dbReference>
<reference evidence="1 2" key="1">
    <citation type="submission" date="2019-10" db="EMBL/GenBank/DDBJ databases">
        <title>Three novel species isolated from a subtropical stream in China.</title>
        <authorList>
            <person name="Lu H."/>
        </authorList>
    </citation>
    <scope>NUCLEOTIDE SEQUENCE [LARGE SCALE GENOMIC DNA]</scope>
    <source>
        <strain evidence="1 2">FT13W</strain>
    </source>
</reference>
<proteinExistence type="predicted"/>
<evidence type="ECO:0000313" key="2">
    <source>
        <dbReference type="Proteomes" id="UP000468717"/>
    </source>
</evidence>
<evidence type="ECO:0000313" key="1">
    <source>
        <dbReference type="EMBL" id="KAB8066058.1"/>
    </source>
</evidence>
<name>A0A6I1IFD8_9BURK</name>
<protein>
    <submittedName>
        <fullName evidence="1">Uncharacterized protein</fullName>
    </submittedName>
</protein>
<sequence>MDKTQQLFDQYHRFDDGTLVSFGHVYGPQGVQAVRIVLSARNHALEGNVWRQVAITVGDVREVLVRMPGNFINRICCGVKLLRFGDVWCVDVDGTYAHDDPATLEEVRRDGDCYVIGGTVEAVELD</sequence>
<accession>A0A6I1IFD8</accession>
<dbReference type="EMBL" id="WFLI01000004">
    <property type="protein sequence ID" value="KAB8066058.1"/>
    <property type="molecule type" value="Genomic_DNA"/>
</dbReference>
<comment type="caution">
    <text evidence="1">The sequence shown here is derived from an EMBL/GenBank/DDBJ whole genome shotgun (WGS) entry which is preliminary data.</text>
</comment>